<dbReference type="KEGG" id="pss:102452018"/>
<protein>
    <recommendedName>
        <fullName evidence="5">Cx9C motif-containing protein 4</fullName>
    </recommendedName>
    <alternativeName>
        <fullName evidence="6">Mature T-cell proliferation 1 neighbor protein</fullName>
    </alternativeName>
</protein>
<dbReference type="Pfam" id="PF08991">
    <property type="entry name" value="CMC4"/>
    <property type="match status" value="1"/>
</dbReference>
<reference evidence="8" key="3">
    <citation type="submission" date="2025-08" db="UniProtKB">
        <authorList>
            <consortium name="Ensembl"/>
        </authorList>
    </citation>
    <scope>IDENTIFICATION</scope>
</reference>
<gene>
    <name evidence="8" type="primary">CMC4</name>
</gene>
<reference evidence="9" key="2">
    <citation type="journal article" date="2013" name="Nat. Genet.">
        <title>The draft genomes of soft-shell turtle and green sea turtle yield insights into the development and evolution of the turtle-specific body plan.</title>
        <authorList>
            <person name="Wang Z."/>
            <person name="Pascual-Anaya J."/>
            <person name="Zadissa A."/>
            <person name="Li W."/>
            <person name="Niimura Y."/>
            <person name="Huang Z."/>
            <person name="Li C."/>
            <person name="White S."/>
            <person name="Xiong Z."/>
            <person name="Fang D."/>
            <person name="Wang B."/>
            <person name="Ming Y."/>
            <person name="Chen Y."/>
            <person name="Zheng Y."/>
            <person name="Kuraku S."/>
            <person name="Pignatelli M."/>
            <person name="Herrero J."/>
            <person name="Beal K."/>
            <person name="Nozawa M."/>
            <person name="Li Q."/>
            <person name="Wang J."/>
            <person name="Zhang H."/>
            <person name="Yu L."/>
            <person name="Shigenobu S."/>
            <person name="Wang J."/>
            <person name="Liu J."/>
            <person name="Flicek P."/>
            <person name="Searle S."/>
            <person name="Wang J."/>
            <person name="Kuratani S."/>
            <person name="Yin Y."/>
            <person name="Aken B."/>
            <person name="Zhang G."/>
            <person name="Irie N."/>
        </authorList>
    </citation>
    <scope>NUCLEOTIDE SEQUENCE [LARGE SCALE GENOMIC DNA]</scope>
    <source>
        <strain evidence="9">Daiwa-1</strain>
    </source>
</reference>
<feature type="disulfide bond" evidence="7">
    <location>
        <begin position="17"/>
        <end position="28"/>
    </location>
</feature>
<dbReference type="InterPro" id="IPR027179">
    <property type="entry name" value="CMC4"/>
</dbReference>
<keyword evidence="9" id="KW-1185">Reference proteome</keyword>
<organism evidence="8 9">
    <name type="scientific">Pelodiscus sinensis</name>
    <name type="common">Chinese softshell turtle</name>
    <name type="synonym">Trionyx sinensis</name>
    <dbReference type="NCBI Taxonomy" id="13735"/>
    <lineage>
        <taxon>Eukaryota</taxon>
        <taxon>Metazoa</taxon>
        <taxon>Chordata</taxon>
        <taxon>Craniata</taxon>
        <taxon>Vertebrata</taxon>
        <taxon>Euteleostomi</taxon>
        <taxon>Archelosauria</taxon>
        <taxon>Testudinata</taxon>
        <taxon>Testudines</taxon>
        <taxon>Cryptodira</taxon>
        <taxon>Trionychia</taxon>
        <taxon>Trionychidae</taxon>
        <taxon>Pelodiscus</taxon>
    </lineage>
</organism>
<name>K7FBV6_PELSI</name>
<dbReference type="InterPro" id="IPR009069">
    <property type="entry name" value="Cys_alpha_HP_mot_SF"/>
</dbReference>
<dbReference type="eggNOG" id="ENOG502SC73">
    <property type="taxonomic scope" value="Eukaryota"/>
</dbReference>
<dbReference type="OrthoDB" id="9413917at2759"/>
<evidence type="ECO:0000256" key="4">
    <source>
        <dbReference type="ARBA" id="ARBA00023157"/>
    </source>
</evidence>
<dbReference type="GeneTree" id="ENSGT00390000012647"/>
<dbReference type="CTD" id="100272147"/>
<dbReference type="Proteomes" id="UP000007267">
    <property type="component" value="Unassembled WGS sequence"/>
</dbReference>
<dbReference type="HOGENOM" id="CLU_177210_1_1_1"/>
<dbReference type="PROSITE" id="PS51808">
    <property type="entry name" value="CHCH"/>
    <property type="match status" value="1"/>
</dbReference>
<keyword evidence="3" id="KW-0496">Mitochondrion</keyword>
<dbReference type="Ensembl" id="ENSPSIT00000005549.1">
    <property type="protein sequence ID" value="ENSPSIP00000005516.1"/>
    <property type="gene ID" value="ENSPSIG00000005138.1"/>
</dbReference>
<evidence type="ECO:0000256" key="7">
    <source>
        <dbReference type="PIRSR" id="PIRSR627179-50"/>
    </source>
</evidence>
<comment type="similarity">
    <text evidence="2">Belongs to the CMC4 family.</text>
</comment>
<dbReference type="PANTHER" id="PTHR15590">
    <property type="entry name" value="CX9C MOTIF-CONTAINING PROTEIN 4"/>
    <property type="match status" value="1"/>
</dbReference>
<feature type="disulfide bond" evidence="7">
    <location>
        <begin position="39"/>
        <end position="50"/>
    </location>
</feature>
<dbReference type="PANTHER" id="PTHR15590:SF0">
    <property type="entry name" value="CX9C MOTIF-CONTAINING PROTEIN 4"/>
    <property type="match status" value="1"/>
</dbReference>
<evidence type="ECO:0000313" key="8">
    <source>
        <dbReference type="Ensembl" id="ENSPSIP00000005516.1"/>
    </source>
</evidence>
<dbReference type="EMBL" id="AGCU01008247">
    <property type="status" value="NOT_ANNOTATED_CDS"/>
    <property type="molecule type" value="Genomic_DNA"/>
</dbReference>
<evidence type="ECO:0000313" key="9">
    <source>
        <dbReference type="Proteomes" id="UP000007267"/>
    </source>
</evidence>
<evidence type="ECO:0000256" key="6">
    <source>
        <dbReference type="ARBA" id="ARBA00080130"/>
    </source>
</evidence>
<dbReference type="FunFam" id="1.10.287.1130:FF:000002">
    <property type="entry name" value="cx9C motif-containing protein 4 isoform X2"/>
    <property type="match status" value="1"/>
</dbReference>
<accession>K7FBV6</accession>
<dbReference type="Gene3D" id="1.10.287.1130">
    <property type="entry name" value="CytochromE C oxidase copper chaperone"/>
    <property type="match status" value="1"/>
</dbReference>
<feature type="disulfide bond" evidence="7">
    <location>
        <begin position="7"/>
        <end position="38"/>
    </location>
</feature>
<sequence>MPLKDPCQKQACEIQKCLQANNYQEARCKAVLQEMRRCCAQYPKGRSICCSGFEKEERERETHKTVSDGFHAAQQ</sequence>
<dbReference type="RefSeq" id="XP_006111417.1">
    <property type="nucleotide sequence ID" value="XM_006111355.3"/>
</dbReference>
<evidence type="ECO:0000256" key="3">
    <source>
        <dbReference type="ARBA" id="ARBA00023128"/>
    </source>
</evidence>
<dbReference type="SUPFAM" id="SSF47072">
    <property type="entry name" value="Cysteine alpha-hairpin motif"/>
    <property type="match status" value="1"/>
</dbReference>
<dbReference type="OMA" id="QANKYME"/>
<proteinExistence type="inferred from homology"/>
<evidence type="ECO:0000256" key="5">
    <source>
        <dbReference type="ARBA" id="ARBA00071585"/>
    </source>
</evidence>
<evidence type="ECO:0000256" key="2">
    <source>
        <dbReference type="ARBA" id="ARBA00009858"/>
    </source>
</evidence>
<dbReference type="GO" id="GO:0005758">
    <property type="term" value="C:mitochondrial intermembrane space"/>
    <property type="evidence" value="ECO:0007669"/>
    <property type="project" value="TreeGrafter"/>
</dbReference>
<reference evidence="9" key="1">
    <citation type="submission" date="2011-10" db="EMBL/GenBank/DDBJ databases">
        <authorList>
            <consortium name="Soft-shell Turtle Genome Consortium"/>
        </authorList>
    </citation>
    <scope>NUCLEOTIDE SEQUENCE [LARGE SCALE GENOMIC DNA]</scope>
    <source>
        <strain evidence="9">Daiwa-1</strain>
    </source>
</reference>
<reference evidence="8" key="4">
    <citation type="submission" date="2025-09" db="UniProtKB">
        <authorList>
            <consortium name="Ensembl"/>
        </authorList>
    </citation>
    <scope>IDENTIFICATION</scope>
</reference>
<dbReference type="RefSeq" id="XP_025040177.1">
    <property type="nucleotide sequence ID" value="XM_025184392.1"/>
</dbReference>
<comment type="subcellular location">
    <subcellularLocation>
        <location evidence="1">Mitochondrion</location>
    </subcellularLocation>
</comment>
<keyword evidence="4 7" id="KW-1015">Disulfide bond</keyword>
<dbReference type="STRING" id="13735.ENSPSIP00000005516"/>
<dbReference type="AlphaFoldDB" id="K7FBV6"/>
<evidence type="ECO:0000256" key="1">
    <source>
        <dbReference type="ARBA" id="ARBA00004173"/>
    </source>
</evidence>